<keyword evidence="4 8" id="KW-0547">Nucleotide-binding</keyword>
<dbReference type="Pfam" id="PF00069">
    <property type="entry name" value="Pkinase"/>
    <property type="match status" value="1"/>
</dbReference>
<dbReference type="PANTHER" id="PTHR24346:SF82">
    <property type="entry name" value="KP78A-RELATED"/>
    <property type="match status" value="1"/>
</dbReference>
<evidence type="ECO:0000313" key="11">
    <source>
        <dbReference type="EMBL" id="GKU88761.1"/>
    </source>
</evidence>
<evidence type="ECO:0000313" key="12">
    <source>
        <dbReference type="Proteomes" id="UP001054252"/>
    </source>
</evidence>
<dbReference type="SMART" id="SM00220">
    <property type="entry name" value="S_TKc"/>
    <property type="match status" value="1"/>
</dbReference>
<dbReference type="PROSITE" id="PS50011">
    <property type="entry name" value="PROTEIN_KINASE_DOM"/>
    <property type="match status" value="1"/>
</dbReference>
<evidence type="ECO:0000256" key="1">
    <source>
        <dbReference type="ARBA" id="ARBA00006234"/>
    </source>
</evidence>
<dbReference type="PANTHER" id="PTHR24346">
    <property type="entry name" value="MAP/MICROTUBULE AFFINITY-REGULATING KINASE"/>
    <property type="match status" value="1"/>
</dbReference>
<evidence type="ECO:0000256" key="8">
    <source>
        <dbReference type="PROSITE-ProRule" id="PRU10141"/>
    </source>
</evidence>
<dbReference type="GO" id="GO:0005737">
    <property type="term" value="C:cytoplasm"/>
    <property type="evidence" value="ECO:0007669"/>
    <property type="project" value="TreeGrafter"/>
</dbReference>
<evidence type="ECO:0000256" key="7">
    <source>
        <dbReference type="ARBA" id="ARBA00058225"/>
    </source>
</evidence>
<accession>A0AAV5HTH9</accession>
<evidence type="ECO:0000259" key="10">
    <source>
        <dbReference type="PROSITE" id="PS50011"/>
    </source>
</evidence>
<dbReference type="GO" id="GO:0005524">
    <property type="term" value="F:ATP binding"/>
    <property type="evidence" value="ECO:0007669"/>
    <property type="project" value="UniProtKB-UniRule"/>
</dbReference>
<dbReference type="CDD" id="cd14003">
    <property type="entry name" value="STKc_AMPK-like"/>
    <property type="match status" value="1"/>
</dbReference>
<dbReference type="InterPro" id="IPR011009">
    <property type="entry name" value="Kinase-like_dom_sf"/>
</dbReference>
<dbReference type="InterPro" id="IPR008271">
    <property type="entry name" value="Ser/Thr_kinase_AS"/>
</dbReference>
<evidence type="ECO:0000256" key="6">
    <source>
        <dbReference type="ARBA" id="ARBA00022840"/>
    </source>
</evidence>
<dbReference type="SUPFAM" id="SSF56112">
    <property type="entry name" value="Protein kinase-like (PK-like)"/>
    <property type="match status" value="1"/>
</dbReference>
<reference evidence="11 12" key="1">
    <citation type="journal article" date="2021" name="Commun. Biol.">
        <title>The genome of Shorea leprosula (Dipterocarpaceae) highlights the ecological relevance of drought in aseasonal tropical rainforests.</title>
        <authorList>
            <person name="Ng K.K.S."/>
            <person name="Kobayashi M.J."/>
            <person name="Fawcett J.A."/>
            <person name="Hatakeyama M."/>
            <person name="Paape T."/>
            <person name="Ng C.H."/>
            <person name="Ang C.C."/>
            <person name="Tnah L.H."/>
            <person name="Lee C.T."/>
            <person name="Nishiyama T."/>
            <person name="Sese J."/>
            <person name="O'Brien M.J."/>
            <person name="Copetti D."/>
            <person name="Mohd Noor M.I."/>
            <person name="Ong R.C."/>
            <person name="Putra M."/>
            <person name="Sireger I.Z."/>
            <person name="Indrioko S."/>
            <person name="Kosugi Y."/>
            <person name="Izuno A."/>
            <person name="Isagi Y."/>
            <person name="Lee S.L."/>
            <person name="Shimizu K.K."/>
        </authorList>
    </citation>
    <scope>NUCLEOTIDE SEQUENCE [LARGE SCALE GENOMIC DNA]</scope>
    <source>
        <strain evidence="11">214</strain>
    </source>
</reference>
<protein>
    <recommendedName>
        <fullName evidence="10">Protein kinase domain-containing protein</fullName>
    </recommendedName>
</protein>
<keyword evidence="2 9" id="KW-0723">Serine/threonine-protein kinase</keyword>
<dbReference type="Gene3D" id="1.10.510.10">
    <property type="entry name" value="Transferase(Phosphotransferase) domain 1"/>
    <property type="match status" value="1"/>
</dbReference>
<keyword evidence="6 8" id="KW-0067">ATP-binding</keyword>
<comment type="caution">
    <text evidence="11">The sequence shown here is derived from an EMBL/GenBank/DDBJ whole genome shotgun (WGS) entry which is preliminary data.</text>
</comment>
<dbReference type="InterPro" id="IPR000719">
    <property type="entry name" value="Prot_kinase_dom"/>
</dbReference>
<keyword evidence="12" id="KW-1185">Reference proteome</keyword>
<dbReference type="AlphaFoldDB" id="A0AAV5HTH9"/>
<proteinExistence type="inferred from homology"/>
<dbReference type="PROSITE" id="PS00107">
    <property type="entry name" value="PROTEIN_KINASE_ATP"/>
    <property type="match status" value="1"/>
</dbReference>
<evidence type="ECO:0000256" key="3">
    <source>
        <dbReference type="ARBA" id="ARBA00022679"/>
    </source>
</evidence>
<evidence type="ECO:0000256" key="4">
    <source>
        <dbReference type="ARBA" id="ARBA00022741"/>
    </source>
</evidence>
<sequence length="302" mass="34413">MNGIVNYRFLKTLGSGSFGEVVLAEDMMTSNNVAIKIIDSQHNEIEINREIQIMKVLGMHPNIIRLEEEIHTKNHTYIVMEYAENGDLLSYLLKQKNGRCQLSEGKAQKIFQQIICGLNHCHGNMIVHRDLKLENVLLGSRCDVKIADFGLSKMLKYHRLRESVGSLPYAAPEVLSGKFYAFEADIWSCGVILYALLCGDFPFGQDIGPDELMKMEAGIYNLPEHLSFGAKDLIRKMLRFDQVDRITIPEILQHSWLQLQPQYLPPTLPTPISLAHRIQQSDQIATKMGFKVLHLGMEELWC</sequence>
<keyword evidence="5" id="KW-0418">Kinase</keyword>
<dbReference type="GO" id="GO:0004674">
    <property type="term" value="F:protein serine/threonine kinase activity"/>
    <property type="evidence" value="ECO:0007669"/>
    <property type="project" value="UniProtKB-KW"/>
</dbReference>
<name>A0AAV5HTH9_9ROSI</name>
<dbReference type="GO" id="GO:0035556">
    <property type="term" value="P:intracellular signal transduction"/>
    <property type="evidence" value="ECO:0007669"/>
    <property type="project" value="TreeGrafter"/>
</dbReference>
<evidence type="ECO:0000256" key="5">
    <source>
        <dbReference type="ARBA" id="ARBA00022777"/>
    </source>
</evidence>
<comment type="similarity">
    <text evidence="1">Belongs to the protein kinase superfamily. CAMK Ser/Thr protein kinase family. SNF1 subfamily.</text>
</comment>
<keyword evidence="3" id="KW-0808">Transferase</keyword>
<feature type="binding site" evidence="8">
    <location>
        <position position="36"/>
    </location>
    <ligand>
        <name>ATP</name>
        <dbReference type="ChEBI" id="CHEBI:30616"/>
    </ligand>
</feature>
<dbReference type="FunFam" id="1.10.510.10:FF:000571">
    <property type="entry name" value="Maternal embryonic leucine zipper kinase"/>
    <property type="match status" value="1"/>
</dbReference>
<comment type="function">
    <text evidence="7">CIPK serine-threonine protein kinases interact with CBL proteins. Binding of a CBL protein to the regulatory NAF domain of CIPK protein lead to the activation of the kinase in a calcium-dependent manner.</text>
</comment>
<dbReference type="FunFam" id="3.30.200.20:FF:000042">
    <property type="entry name" value="Aurora kinase A"/>
    <property type="match status" value="1"/>
</dbReference>
<organism evidence="11 12">
    <name type="scientific">Rubroshorea leprosula</name>
    <dbReference type="NCBI Taxonomy" id="152421"/>
    <lineage>
        <taxon>Eukaryota</taxon>
        <taxon>Viridiplantae</taxon>
        <taxon>Streptophyta</taxon>
        <taxon>Embryophyta</taxon>
        <taxon>Tracheophyta</taxon>
        <taxon>Spermatophyta</taxon>
        <taxon>Magnoliopsida</taxon>
        <taxon>eudicotyledons</taxon>
        <taxon>Gunneridae</taxon>
        <taxon>Pentapetalae</taxon>
        <taxon>rosids</taxon>
        <taxon>malvids</taxon>
        <taxon>Malvales</taxon>
        <taxon>Dipterocarpaceae</taxon>
        <taxon>Rubroshorea</taxon>
    </lineage>
</organism>
<feature type="domain" description="Protein kinase" evidence="10">
    <location>
        <begin position="7"/>
        <end position="257"/>
    </location>
</feature>
<dbReference type="PROSITE" id="PS00108">
    <property type="entry name" value="PROTEIN_KINASE_ST"/>
    <property type="match status" value="1"/>
</dbReference>
<dbReference type="Proteomes" id="UP001054252">
    <property type="component" value="Unassembled WGS sequence"/>
</dbReference>
<dbReference type="EMBL" id="BPVZ01000003">
    <property type="protein sequence ID" value="GKU88761.1"/>
    <property type="molecule type" value="Genomic_DNA"/>
</dbReference>
<gene>
    <name evidence="11" type="ORF">SLEP1_g2987</name>
</gene>
<evidence type="ECO:0000256" key="9">
    <source>
        <dbReference type="RuleBase" id="RU000304"/>
    </source>
</evidence>
<dbReference type="InterPro" id="IPR017441">
    <property type="entry name" value="Protein_kinase_ATP_BS"/>
</dbReference>
<evidence type="ECO:0000256" key="2">
    <source>
        <dbReference type="ARBA" id="ARBA00022527"/>
    </source>
</evidence>